<evidence type="ECO:0000313" key="1">
    <source>
        <dbReference type="EMBL" id="KAK9762820.1"/>
    </source>
</evidence>
<gene>
    <name evidence="1" type="ORF">K7432_011063</name>
</gene>
<name>A0ABR2WMW3_9FUNG</name>
<keyword evidence="2" id="KW-1185">Reference proteome</keyword>
<comment type="caution">
    <text evidence="1">The sequence shown here is derived from an EMBL/GenBank/DDBJ whole genome shotgun (WGS) entry which is preliminary data.</text>
</comment>
<sequence length="183" mass="20363">MFSSRAPRSLESRGRCSVNKSNGGWFLNGEASIVSEVSQVVCNETVTINSGSSYSAATSKPRLRKYKSIDLLSKYASSSTASGNERKSSLRRMSSIDILQKYFGAESMLTPSRLVRSQSQHRPSRLSEYVSFPLHDEEYEWRSASSISSSSTNEELLLDDKVVQMENFDELIVPVSPQQAVEC</sequence>
<accession>A0ABR2WMW3</accession>
<reference evidence="1 2" key="1">
    <citation type="submission" date="2023-04" db="EMBL/GenBank/DDBJ databases">
        <title>Genome of Basidiobolus ranarum AG-B5.</title>
        <authorList>
            <person name="Stajich J.E."/>
            <person name="Carter-House D."/>
            <person name="Gryganskyi A."/>
        </authorList>
    </citation>
    <scope>NUCLEOTIDE SEQUENCE [LARGE SCALE GENOMIC DNA]</scope>
    <source>
        <strain evidence="1 2">AG-B5</strain>
    </source>
</reference>
<protein>
    <submittedName>
        <fullName evidence="1">Uncharacterized protein</fullName>
    </submittedName>
</protein>
<evidence type="ECO:0000313" key="2">
    <source>
        <dbReference type="Proteomes" id="UP001479436"/>
    </source>
</evidence>
<organism evidence="1 2">
    <name type="scientific">Basidiobolus ranarum</name>
    <dbReference type="NCBI Taxonomy" id="34480"/>
    <lineage>
        <taxon>Eukaryota</taxon>
        <taxon>Fungi</taxon>
        <taxon>Fungi incertae sedis</taxon>
        <taxon>Zoopagomycota</taxon>
        <taxon>Entomophthoromycotina</taxon>
        <taxon>Basidiobolomycetes</taxon>
        <taxon>Basidiobolales</taxon>
        <taxon>Basidiobolaceae</taxon>
        <taxon>Basidiobolus</taxon>
    </lineage>
</organism>
<proteinExistence type="predicted"/>
<dbReference type="Proteomes" id="UP001479436">
    <property type="component" value="Unassembled WGS sequence"/>
</dbReference>
<dbReference type="EMBL" id="JASJQH010000819">
    <property type="protein sequence ID" value="KAK9762820.1"/>
    <property type="molecule type" value="Genomic_DNA"/>
</dbReference>